<organism evidence="2 3">
    <name type="scientific">Mortierella hygrophila</name>
    <dbReference type="NCBI Taxonomy" id="979708"/>
    <lineage>
        <taxon>Eukaryota</taxon>
        <taxon>Fungi</taxon>
        <taxon>Fungi incertae sedis</taxon>
        <taxon>Mucoromycota</taxon>
        <taxon>Mortierellomycotina</taxon>
        <taxon>Mortierellomycetes</taxon>
        <taxon>Mortierellales</taxon>
        <taxon>Mortierellaceae</taxon>
        <taxon>Mortierella</taxon>
    </lineage>
</organism>
<dbReference type="InterPro" id="IPR045136">
    <property type="entry name" value="Iah1-like"/>
</dbReference>
<proteinExistence type="predicted"/>
<sequence length="274" mass="31113">MVAHTSFDNFLLFGDSITQFSFDVIDRGWASQLANAYQRRLDIINRGFSGYTSEQALHLLPQLLPLANTPTHSKIQFLTIFFGANDACLPPSSQHTPLKRYEENLRALIDMVHSPTSPTYSPHTRIILICPPPVNEGPWEKECQQRGMSMNRDWEVTKAYAEVCLSVGREYSERNGQGEECQVDVIDTWGIMMEKVEGGERTLSEFLKDGLHLAAAGNDVIFEEIMKILRTKYRAWDPAKMLMHGPWWRHLDVDHPETDLLICANKPPVPASTV</sequence>
<accession>A0A9P6JY08</accession>
<gene>
    <name evidence="2" type="ORF">EC957_008608</name>
</gene>
<reference evidence="2" key="1">
    <citation type="journal article" date="2020" name="Fungal Divers.">
        <title>Resolving the Mortierellaceae phylogeny through synthesis of multi-gene phylogenetics and phylogenomics.</title>
        <authorList>
            <person name="Vandepol N."/>
            <person name="Liber J."/>
            <person name="Desiro A."/>
            <person name="Na H."/>
            <person name="Kennedy M."/>
            <person name="Barry K."/>
            <person name="Grigoriev I.V."/>
            <person name="Miller A.N."/>
            <person name="O'Donnell K."/>
            <person name="Stajich J.E."/>
            <person name="Bonito G."/>
        </authorList>
    </citation>
    <scope>NUCLEOTIDE SEQUENCE</scope>
    <source>
        <strain evidence="2">NRRL 2591</strain>
    </source>
</reference>
<dbReference type="InterPro" id="IPR013830">
    <property type="entry name" value="SGNH_hydro"/>
</dbReference>
<comment type="caution">
    <text evidence="2">The sequence shown here is derived from an EMBL/GenBank/DDBJ whole genome shotgun (WGS) entry which is preliminary data.</text>
</comment>
<protein>
    <recommendedName>
        <fullName evidence="1">SGNH hydrolase-type esterase domain-containing protein</fullName>
    </recommendedName>
</protein>
<dbReference type="InterPro" id="IPR036514">
    <property type="entry name" value="SGNH_hydro_sf"/>
</dbReference>
<dbReference type="Pfam" id="PF13472">
    <property type="entry name" value="Lipase_GDSL_2"/>
    <property type="match status" value="1"/>
</dbReference>
<dbReference type="EMBL" id="JAAAXW010000437">
    <property type="protein sequence ID" value="KAF9537227.1"/>
    <property type="molecule type" value="Genomic_DNA"/>
</dbReference>
<dbReference type="AlphaFoldDB" id="A0A9P6JY08"/>
<evidence type="ECO:0000313" key="3">
    <source>
        <dbReference type="Proteomes" id="UP000723463"/>
    </source>
</evidence>
<dbReference type="PANTHER" id="PTHR14209:SF19">
    <property type="entry name" value="ISOAMYL ACETATE-HYDROLYZING ESTERASE 1 HOMOLOG"/>
    <property type="match status" value="1"/>
</dbReference>
<dbReference type="SUPFAM" id="SSF52266">
    <property type="entry name" value="SGNH hydrolase"/>
    <property type="match status" value="1"/>
</dbReference>
<dbReference type="CDD" id="cd01838">
    <property type="entry name" value="Isoamyl_acetate_hydrolase_like"/>
    <property type="match status" value="1"/>
</dbReference>
<dbReference type="PANTHER" id="PTHR14209">
    <property type="entry name" value="ISOAMYL ACETATE-HYDROLYZING ESTERASE 1"/>
    <property type="match status" value="1"/>
</dbReference>
<evidence type="ECO:0000313" key="2">
    <source>
        <dbReference type="EMBL" id="KAF9537227.1"/>
    </source>
</evidence>
<dbReference type="Proteomes" id="UP000723463">
    <property type="component" value="Unassembled WGS sequence"/>
</dbReference>
<feature type="domain" description="SGNH hydrolase-type esterase" evidence="1">
    <location>
        <begin position="12"/>
        <end position="219"/>
    </location>
</feature>
<name>A0A9P6JY08_9FUNG</name>
<dbReference type="GO" id="GO:0016788">
    <property type="term" value="F:hydrolase activity, acting on ester bonds"/>
    <property type="evidence" value="ECO:0007669"/>
    <property type="project" value="InterPro"/>
</dbReference>
<dbReference type="Gene3D" id="3.40.50.1110">
    <property type="entry name" value="SGNH hydrolase"/>
    <property type="match status" value="1"/>
</dbReference>
<evidence type="ECO:0000259" key="1">
    <source>
        <dbReference type="Pfam" id="PF13472"/>
    </source>
</evidence>
<keyword evidence="3" id="KW-1185">Reference proteome</keyword>